<name>A0A1S1PAZ4_METEX</name>
<reference evidence="1 2" key="1">
    <citation type="submission" date="2016-10" db="EMBL/GenBank/DDBJ databases">
        <title>Draft genome sequence of Methylobacterium extorquens CP3, a seed endophyte of Crotalaria pumila with plant growth-promoting and metal tolerance properties.</title>
        <authorList>
            <person name="Sanchez-Lopez A.S."/>
            <person name="Van Hamme J.D."/>
            <person name="Thijs S."/>
            <person name="Mcammond B.M."/>
            <person name="Stevens V."/>
            <person name="Gonzalez-Chavez M.D.C."/>
            <person name="Vangronsveld J."/>
        </authorList>
    </citation>
    <scope>NUCLEOTIDE SEQUENCE [LARGE SCALE GENOMIC DNA]</scope>
    <source>
        <strain evidence="1 2">CP3</strain>
    </source>
</reference>
<dbReference type="Proteomes" id="UP000180215">
    <property type="component" value="Unassembled WGS sequence"/>
</dbReference>
<protein>
    <submittedName>
        <fullName evidence="1">Uncharacterized protein</fullName>
    </submittedName>
</protein>
<proteinExistence type="predicted"/>
<organism evidence="1 2">
    <name type="scientific">Methylorubrum extorquens</name>
    <name type="common">Methylobacterium dichloromethanicum</name>
    <name type="synonym">Methylobacterium extorquens</name>
    <dbReference type="NCBI Taxonomy" id="408"/>
    <lineage>
        <taxon>Bacteria</taxon>
        <taxon>Pseudomonadati</taxon>
        <taxon>Pseudomonadota</taxon>
        <taxon>Alphaproteobacteria</taxon>
        <taxon>Hyphomicrobiales</taxon>
        <taxon>Methylobacteriaceae</taxon>
        <taxon>Methylorubrum</taxon>
    </lineage>
</organism>
<gene>
    <name evidence="1" type="ORF">BK022_00165</name>
</gene>
<evidence type="ECO:0000313" key="2">
    <source>
        <dbReference type="Proteomes" id="UP000180215"/>
    </source>
</evidence>
<dbReference type="AlphaFoldDB" id="A0A1S1PAZ4"/>
<evidence type="ECO:0000313" key="1">
    <source>
        <dbReference type="EMBL" id="OHV18329.1"/>
    </source>
</evidence>
<sequence length="74" mass="8075">MPPPILSQQQPPFLPLMVAWFIAMPPLAHMPALPLLPPQQLMASAGAGLSRSKAVALAIRVFMGWFPPEDAFRL</sequence>
<accession>A0A1S1PAZ4</accession>
<comment type="caution">
    <text evidence="1">The sequence shown here is derived from an EMBL/GenBank/DDBJ whole genome shotgun (WGS) entry which is preliminary data.</text>
</comment>
<dbReference type="EMBL" id="MNAO01000001">
    <property type="protein sequence ID" value="OHV18329.1"/>
    <property type="molecule type" value="Genomic_DNA"/>
</dbReference>